<evidence type="ECO:0008006" key="4">
    <source>
        <dbReference type="Google" id="ProtNLM"/>
    </source>
</evidence>
<dbReference type="Proteomes" id="UP001391051">
    <property type="component" value="Unassembled WGS sequence"/>
</dbReference>
<evidence type="ECO:0000313" key="3">
    <source>
        <dbReference type="Proteomes" id="UP001391051"/>
    </source>
</evidence>
<keyword evidence="3" id="KW-1185">Reference proteome</keyword>
<feature type="region of interest" description="Disordered" evidence="1">
    <location>
        <begin position="190"/>
        <end position="217"/>
    </location>
</feature>
<organism evidence="2 3">
    <name type="scientific">Apiospora aurea</name>
    <dbReference type="NCBI Taxonomy" id="335848"/>
    <lineage>
        <taxon>Eukaryota</taxon>
        <taxon>Fungi</taxon>
        <taxon>Dikarya</taxon>
        <taxon>Ascomycota</taxon>
        <taxon>Pezizomycotina</taxon>
        <taxon>Sordariomycetes</taxon>
        <taxon>Xylariomycetidae</taxon>
        <taxon>Amphisphaeriales</taxon>
        <taxon>Apiosporaceae</taxon>
        <taxon>Apiospora</taxon>
    </lineage>
</organism>
<dbReference type="GeneID" id="92073121"/>
<evidence type="ECO:0000256" key="1">
    <source>
        <dbReference type="SAM" id="MobiDB-lite"/>
    </source>
</evidence>
<evidence type="ECO:0000313" key="2">
    <source>
        <dbReference type="EMBL" id="KAK7958983.1"/>
    </source>
</evidence>
<reference evidence="2 3" key="1">
    <citation type="submission" date="2023-01" db="EMBL/GenBank/DDBJ databases">
        <title>Analysis of 21 Apiospora genomes using comparative genomics revels a genus with tremendous synthesis potential of carbohydrate active enzymes and secondary metabolites.</title>
        <authorList>
            <person name="Sorensen T."/>
        </authorList>
    </citation>
    <scope>NUCLEOTIDE SEQUENCE [LARGE SCALE GENOMIC DNA]</scope>
    <source>
        <strain evidence="2 3">CBS 24483</strain>
    </source>
</reference>
<dbReference type="RefSeq" id="XP_066702686.1">
    <property type="nucleotide sequence ID" value="XM_066840059.1"/>
</dbReference>
<name>A0ABR1QKW5_9PEZI</name>
<dbReference type="InterPro" id="IPR011009">
    <property type="entry name" value="Kinase-like_dom_sf"/>
</dbReference>
<dbReference type="Gene3D" id="3.90.1200.10">
    <property type="match status" value="1"/>
</dbReference>
<dbReference type="EMBL" id="JAQQWE010000003">
    <property type="protein sequence ID" value="KAK7958983.1"/>
    <property type="molecule type" value="Genomic_DNA"/>
</dbReference>
<protein>
    <recommendedName>
        <fullName evidence="4">Aminoglycoside phosphotransferase domain-containing protein</fullName>
    </recommendedName>
</protein>
<dbReference type="SUPFAM" id="SSF56112">
    <property type="entry name" value="Protein kinase-like (PK-like)"/>
    <property type="match status" value="1"/>
</dbReference>
<sequence length="383" mass="43046">MDLTSIANQVKNIAKGQDAVADNSNRILAVKKVSQAGYIIRARVDGLIRYYSVPHEAAANFPKGWETGSPDAILPPRTYPDDLKCIHLRRPGLTEFFDQKKPSHQRPSAQHPVAVEPLPGQQPHLHSKIQDVQHAVSADYETFEKLGKIPTPRFPNRPCDDRINIVRHPRIHNHQPMVMKIVEFPETWTFPQAPQSPSEAPTPAANTAQKLNVGSDGSEFDERVMRLEMRMHQKVAATPSLAGLVPKFLGLVTERGRGVIGYVSEYISDAKSFKQILEDAYAAGYKGFRLSEAGRDACRAALKRLHEDARLHHGDMHAGNVLRRGDGSVVLIDFEETFHLDKEGWVYGSFESAESERQRMERWLDGTASDWHQLHTMSLEEVD</sequence>
<gene>
    <name evidence="2" type="ORF">PG986_003837</name>
</gene>
<proteinExistence type="predicted"/>
<feature type="compositionally biased region" description="Polar residues" evidence="1">
    <location>
        <begin position="190"/>
        <end position="212"/>
    </location>
</feature>
<comment type="caution">
    <text evidence="2">The sequence shown here is derived from an EMBL/GenBank/DDBJ whole genome shotgun (WGS) entry which is preliminary data.</text>
</comment>
<accession>A0ABR1QKW5</accession>